<dbReference type="RefSeq" id="WP_209242345.1">
    <property type="nucleotide sequence ID" value="NZ_JADKMA010000166.1"/>
</dbReference>
<evidence type="ECO:0000313" key="2">
    <source>
        <dbReference type="Proteomes" id="UP001519064"/>
    </source>
</evidence>
<gene>
    <name evidence="1" type="ORF">ITI46_26120</name>
</gene>
<keyword evidence="2" id="KW-1185">Reference proteome</keyword>
<dbReference type="EMBL" id="JADKMA010000166">
    <property type="protein sequence ID" value="MBO8195102.1"/>
    <property type="molecule type" value="Genomic_DNA"/>
</dbReference>
<comment type="caution">
    <text evidence="1">The sequence shown here is derived from an EMBL/GenBank/DDBJ whole genome shotgun (WGS) entry which is preliminary data.</text>
</comment>
<reference evidence="1 2" key="1">
    <citation type="submission" date="2020-11" db="EMBL/GenBank/DDBJ databases">
        <title>Streptomyces spirodelae sp. nov., isolated from duckweed.</title>
        <authorList>
            <person name="Saimee Y."/>
            <person name="Duangmal K."/>
        </authorList>
    </citation>
    <scope>NUCLEOTIDE SEQUENCE [LARGE SCALE GENOMIC DNA]</scope>
    <source>
        <strain evidence="1 2">S16-07</strain>
    </source>
</reference>
<evidence type="ECO:0000313" key="1">
    <source>
        <dbReference type="EMBL" id="MBO8195102.1"/>
    </source>
</evidence>
<name>A0ABS3XI74_9ACTN</name>
<organism evidence="1 2">
    <name type="scientific">Streptomyces oryzae</name>
    <dbReference type="NCBI Taxonomy" id="1434886"/>
    <lineage>
        <taxon>Bacteria</taxon>
        <taxon>Bacillati</taxon>
        <taxon>Actinomycetota</taxon>
        <taxon>Actinomycetes</taxon>
        <taxon>Kitasatosporales</taxon>
        <taxon>Streptomycetaceae</taxon>
        <taxon>Streptomyces</taxon>
    </lineage>
</organism>
<proteinExistence type="predicted"/>
<protein>
    <submittedName>
        <fullName evidence="1">Uncharacterized protein</fullName>
    </submittedName>
</protein>
<accession>A0ABS3XI74</accession>
<dbReference type="Proteomes" id="UP001519064">
    <property type="component" value="Unassembled WGS sequence"/>
</dbReference>
<sequence>MRFESTAVVAGGDPDAVFARGAAQLYRRGLPAEVDPDSRVAAWRVSGRGGECAGQLYVTDARPHGVRVTVAVETAPAAAARARAEIDSALAALAA</sequence>